<sequence>MRGAGLLVGAAAAGLSVLPGTPRAAAALVCLAQLCALAVLVARPRGIDDEVSTWRWWSLAVGVLTVSPVVDLLPGAGTGHALGLAVVAATPLVYGALVRWNRFRTYVSDPGDWLNGLSAISALTAATLVLNRWFVLLPPTWSAWRIHLTLLVFASVVILLGTAATVCSIGGLIRDPRSWLVIATLAGLAVLSATVRGGPHDLTRAQLGWTLASLAVAGASALRSRTRPVPATSQAPAVGALVVLALAVAVLALDGGRQGWAPTAYAAAAVAGISVRVVRLVRELAHLAESRRQALTDELTGAGNRRALLQALDLVVESRRAAALLLIDVDRFKEVNDRQGHHAGDALLRRIVTAVRKTTPADAVVTRIGGDEFAVLLPGRDEAQATTIGHAVHDAVVHFAEVGLSVGVRSAPAGAVDPDRLLQQADTAMYAAKTSGGGVSVYDSEVDAGLRDRAALAADVRRLLTGDGHRVEREVVVHYQPQVDVVTGRVVGVEALVRWQHPDRGLLPPLVFLDLVEEQGLMERLTVHVLRRATREAAGWQHDGVPLRISVNLSASSLTHPDLLPVVDDLLAATGLVPGRLVLEVTETTLMADPDLALAVTHGLTRRGVQLSIDDYGTGYSSLAYLTDLPATELKLDRAFTARVLAEPRTAQIVEATVALAHRLGLRVVAEGVEDEATRAVLGGLDVDETQGYLHSRPLPPADLARWLAALPPPAQFVRAEFREV</sequence>
<comment type="caution">
    <text evidence="4">The sequence shown here is derived from an EMBL/GenBank/DDBJ whole genome shotgun (WGS) entry which is preliminary data.</text>
</comment>
<dbReference type="Proteomes" id="UP000238083">
    <property type="component" value="Unassembled WGS sequence"/>
</dbReference>
<evidence type="ECO:0000259" key="3">
    <source>
        <dbReference type="PROSITE" id="PS50887"/>
    </source>
</evidence>
<evidence type="ECO:0000313" key="4">
    <source>
        <dbReference type="EMBL" id="PRY12130.1"/>
    </source>
</evidence>
<keyword evidence="1" id="KW-0472">Membrane</keyword>
<dbReference type="InterPro" id="IPR001633">
    <property type="entry name" value="EAL_dom"/>
</dbReference>
<keyword evidence="5" id="KW-1185">Reference proteome</keyword>
<dbReference type="NCBIfam" id="TIGR00254">
    <property type="entry name" value="GGDEF"/>
    <property type="match status" value="1"/>
</dbReference>
<dbReference type="InterPro" id="IPR043128">
    <property type="entry name" value="Rev_trsase/Diguanyl_cyclase"/>
</dbReference>
<dbReference type="CDD" id="cd01949">
    <property type="entry name" value="GGDEF"/>
    <property type="match status" value="1"/>
</dbReference>
<dbReference type="SMART" id="SM00052">
    <property type="entry name" value="EAL"/>
    <property type="match status" value="1"/>
</dbReference>
<gene>
    <name evidence="4" type="ORF">CLV37_11186</name>
</gene>
<dbReference type="InterPro" id="IPR050706">
    <property type="entry name" value="Cyclic-di-GMP_PDE-like"/>
</dbReference>
<name>A0A2T0QZM2_9ACTN</name>
<protein>
    <submittedName>
        <fullName evidence="4">Diguanylate cyclase (GGDEF)-like protein</fullName>
    </submittedName>
</protein>
<evidence type="ECO:0000259" key="2">
    <source>
        <dbReference type="PROSITE" id="PS50883"/>
    </source>
</evidence>
<dbReference type="InterPro" id="IPR029787">
    <property type="entry name" value="Nucleotide_cyclase"/>
</dbReference>
<dbReference type="PROSITE" id="PS50887">
    <property type="entry name" value="GGDEF"/>
    <property type="match status" value="1"/>
</dbReference>
<feature type="transmembrane region" description="Helical" evidence="1">
    <location>
        <begin position="207"/>
        <end position="223"/>
    </location>
</feature>
<feature type="transmembrane region" description="Helical" evidence="1">
    <location>
        <begin position="79"/>
        <end position="101"/>
    </location>
</feature>
<proteinExistence type="predicted"/>
<keyword evidence="1" id="KW-0812">Transmembrane</keyword>
<dbReference type="SUPFAM" id="SSF55073">
    <property type="entry name" value="Nucleotide cyclase"/>
    <property type="match status" value="1"/>
</dbReference>
<dbReference type="Pfam" id="PF00563">
    <property type="entry name" value="EAL"/>
    <property type="match status" value="1"/>
</dbReference>
<dbReference type="EMBL" id="PVZF01000011">
    <property type="protein sequence ID" value="PRY12130.1"/>
    <property type="molecule type" value="Genomic_DNA"/>
</dbReference>
<feature type="domain" description="GGDEF" evidence="3">
    <location>
        <begin position="320"/>
        <end position="444"/>
    </location>
</feature>
<accession>A0A2T0QZM2</accession>
<feature type="transmembrane region" description="Helical" evidence="1">
    <location>
        <begin position="235"/>
        <end position="253"/>
    </location>
</feature>
<dbReference type="SMART" id="SM00267">
    <property type="entry name" value="GGDEF"/>
    <property type="match status" value="1"/>
</dbReference>
<dbReference type="AlphaFoldDB" id="A0A2T0QZM2"/>
<dbReference type="PANTHER" id="PTHR33121:SF70">
    <property type="entry name" value="SIGNALING PROTEIN YKOW"/>
    <property type="match status" value="1"/>
</dbReference>
<organism evidence="4 5">
    <name type="scientific">Kineococcus rhizosphaerae</name>
    <dbReference type="NCBI Taxonomy" id="559628"/>
    <lineage>
        <taxon>Bacteria</taxon>
        <taxon>Bacillati</taxon>
        <taxon>Actinomycetota</taxon>
        <taxon>Actinomycetes</taxon>
        <taxon>Kineosporiales</taxon>
        <taxon>Kineosporiaceae</taxon>
        <taxon>Kineococcus</taxon>
    </lineage>
</organism>
<feature type="transmembrane region" description="Helical" evidence="1">
    <location>
        <begin position="54"/>
        <end position="73"/>
    </location>
</feature>
<dbReference type="Gene3D" id="3.30.70.270">
    <property type="match status" value="1"/>
</dbReference>
<evidence type="ECO:0000256" key="1">
    <source>
        <dbReference type="SAM" id="Phobius"/>
    </source>
</evidence>
<dbReference type="GO" id="GO:0071111">
    <property type="term" value="F:cyclic-guanylate-specific phosphodiesterase activity"/>
    <property type="evidence" value="ECO:0007669"/>
    <property type="project" value="InterPro"/>
</dbReference>
<dbReference type="Pfam" id="PF00990">
    <property type="entry name" value="GGDEF"/>
    <property type="match status" value="1"/>
</dbReference>
<dbReference type="CDD" id="cd01948">
    <property type="entry name" value="EAL"/>
    <property type="match status" value="1"/>
</dbReference>
<feature type="transmembrane region" description="Helical" evidence="1">
    <location>
        <begin position="146"/>
        <end position="166"/>
    </location>
</feature>
<feature type="transmembrane region" description="Helical" evidence="1">
    <location>
        <begin position="178"/>
        <end position="195"/>
    </location>
</feature>
<evidence type="ECO:0000313" key="5">
    <source>
        <dbReference type="Proteomes" id="UP000238083"/>
    </source>
</evidence>
<feature type="domain" description="EAL" evidence="2">
    <location>
        <begin position="453"/>
        <end position="712"/>
    </location>
</feature>
<dbReference type="InterPro" id="IPR000160">
    <property type="entry name" value="GGDEF_dom"/>
</dbReference>
<reference evidence="4 5" key="1">
    <citation type="submission" date="2018-03" db="EMBL/GenBank/DDBJ databases">
        <title>Genomic Encyclopedia of Archaeal and Bacterial Type Strains, Phase II (KMG-II): from individual species to whole genera.</title>
        <authorList>
            <person name="Goeker M."/>
        </authorList>
    </citation>
    <scope>NUCLEOTIDE SEQUENCE [LARGE SCALE GENOMIC DNA]</scope>
    <source>
        <strain evidence="4 5">DSM 19711</strain>
    </source>
</reference>
<dbReference type="RefSeq" id="WP_106213658.1">
    <property type="nucleotide sequence ID" value="NZ_PVZF01000011.1"/>
</dbReference>
<dbReference type="PROSITE" id="PS50883">
    <property type="entry name" value="EAL"/>
    <property type="match status" value="1"/>
</dbReference>
<feature type="transmembrane region" description="Helical" evidence="1">
    <location>
        <begin position="24"/>
        <end position="42"/>
    </location>
</feature>
<dbReference type="Gene3D" id="3.20.20.450">
    <property type="entry name" value="EAL domain"/>
    <property type="match status" value="1"/>
</dbReference>
<dbReference type="PANTHER" id="PTHR33121">
    <property type="entry name" value="CYCLIC DI-GMP PHOSPHODIESTERASE PDEF"/>
    <property type="match status" value="1"/>
</dbReference>
<feature type="transmembrane region" description="Helical" evidence="1">
    <location>
        <begin position="113"/>
        <end position="134"/>
    </location>
</feature>
<dbReference type="InterPro" id="IPR035919">
    <property type="entry name" value="EAL_sf"/>
</dbReference>
<dbReference type="SUPFAM" id="SSF141868">
    <property type="entry name" value="EAL domain-like"/>
    <property type="match status" value="1"/>
</dbReference>
<keyword evidence="1" id="KW-1133">Transmembrane helix</keyword>